<reference evidence="1" key="1">
    <citation type="submission" date="2019-08" db="EMBL/GenBank/DDBJ databases">
        <title>Genome sequence of Clostridiales bacterium MT110.</title>
        <authorList>
            <person name="Cao J."/>
        </authorList>
    </citation>
    <scope>NUCLEOTIDE SEQUENCE</scope>
    <source>
        <strain evidence="1">MT110</strain>
    </source>
</reference>
<proteinExistence type="predicted"/>
<organism evidence="1 2">
    <name type="scientific">Anoxybacterium hadale</name>
    <dbReference type="NCBI Taxonomy" id="3408580"/>
    <lineage>
        <taxon>Bacteria</taxon>
        <taxon>Bacillati</taxon>
        <taxon>Bacillota</taxon>
        <taxon>Clostridia</taxon>
        <taxon>Peptostreptococcales</taxon>
        <taxon>Anaerovoracaceae</taxon>
        <taxon>Anoxybacterium</taxon>
    </lineage>
</organism>
<evidence type="ECO:0000313" key="1">
    <source>
        <dbReference type="EMBL" id="QOX62697.1"/>
    </source>
</evidence>
<sequence length="152" mass="17784">MEIREYLPSDCNEMAELFHRTVHSVNIRDYTKEQIDAWASGDLDLDVWNRSFLEHDTLVAIAGSMIVGFGDMDKSGYLDRLFVHKDHQRKGIAEALCNQLESRNSSRCFTTHASITAKPFFEKRGYQVIKEQSVERRGVFFKNYVMEKNIRW</sequence>
<dbReference type="EMBL" id="CP042469">
    <property type="protein sequence ID" value="QOX62697.1"/>
    <property type="molecule type" value="Genomic_DNA"/>
</dbReference>
<gene>
    <name evidence="1" type="ORF">FRZ06_04710</name>
</gene>
<keyword evidence="2" id="KW-1185">Reference proteome</keyword>
<protein>
    <submittedName>
        <fullName evidence="1">GNAT family N-acetyltransferase</fullName>
    </submittedName>
</protein>
<accession>A0ACD1A8N8</accession>
<name>A0ACD1A8N8_9FIRM</name>
<evidence type="ECO:0000313" key="2">
    <source>
        <dbReference type="Proteomes" id="UP000594014"/>
    </source>
</evidence>
<dbReference type="Proteomes" id="UP000594014">
    <property type="component" value="Chromosome"/>
</dbReference>